<reference evidence="2 3" key="1">
    <citation type="journal article" date="2018" name="Arch. Microbiol.">
        <title>New insights into the metabolic potential of the phototrophic purple bacterium Rhodopila globiformis DSM 161(T) from its draft genome sequence and evidence for a vanadium-dependent nitrogenase.</title>
        <authorList>
            <person name="Imhoff J.F."/>
            <person name="Rahn T."/>
            <person name="Kunzel S."/>
            <person name="Neulinger S.C."/>
        </authorList>
    </citation>
    <scope>NUCLEOTIDE SEQUENCE [LARGE SCALE GENOMIC DNA]</scope>
    <source>
        <strain evidence="2 3">DSM 161</strain>
    </source>
</reference>
<sequence length="145" mass="15816">MLRQIAYPDTHGLPPGSPCDTYGPQDAIETAGGALREPDAFIACSSPPRTAVAVPAPVVVFEVLSPGPDNRRRDEADKVDEYESVPSILRYVIIDPESRSARVFWREPGERAWHRAPADTTGPIRLPEFGIALTLDEVYAGVAFD</sequence>
<organism evidence="2 3">
    <name type="scientific">Rhodopila globiformis</name>
    <name type="common">Rhodopseudomonas globiformis</name>
    <dbReference type="NCBI Taxonomy" id="1071"/>
    <lineage>
        <taxon>Bacteria</taxon>
        <taxon>Pseudomonadati</taxon>
        <taxon>Pseudomonadota</taxon>
        <taxon>Alphaproteobacteria</taxon>
        <taxon>Acetobacterales</taxon>
        <taxon>Acetobacteraceae</taxon>
        <taxon>Rhodopila</taxon>
    </lineage>
</organism>
<dbReference type="Proteomes" id="UP000239724">
    <property type="component" value="Unassembled WGS sequence"/>
</dbReference>
<dbReference type="OrthoDB" id="7262039at2"/>
<gene>
    <name evidence="2" type="ORF">CCS01_07520</name>
</gene>
<dbReference type="SUPFAM" id="SSF52980">
    <property type="entry name" value="Restriction endonuclease-like"/>
    <property type="match status" value="1"/>
</dbReference>
<keyword evidence="3" id="KW-1185">Reference proteome</keyword>
<dbReference type="EMBL" id="NHRY01000073">
    <property type="protein sequence ID" value="PPQ35430.1"/>
    <property type="molecule type" value="Genomic_DNA"/>
</dbReference>
<accession>A0A2S6NK98</accession>
<proteinExistence type="predicted"/>
<dbReference type="InterPro" id="IPR012296">
    <property type="entry name" value="Nuclease_put_TT1808"/>
</dbReference>
<feature type="domain" description="Putative restriction endonuclease" evidence="1">
    <location>
        <begin position="25"/>
        <end position="123"/>
    </location>
</feature>
<dbReference type="InterPro" id="IPR011335">
    <property type="entry name" value="Restrct_endonuc-II-like"/>
</dbReference>
<dbReference type="RefSeq" id="WP_104518237.1">
    <property type="nucleotide sequence ID" value="NZ_NHRY01000073.1"/>
</dbReference>
<name>A0A2S6NK98_RHOGL</name>
<dbReference type="CDD" id="cd06260">
    <property type="entry name" value="DUF820-like"/>
    <property type="match status" value="1"/>
</dbReference>
<dbReference type="PANTHER" id="PTHR36558">
    <property type="entry name" value="GLR1098 PROTEIN"/>
    <property type="match status" value="1"/>
</dbReference>
<evidence type="ECO:0000313" key="3">
    <source>
        <dbReference type="Proteomes" id="UP000239724"/>
    </source>
</evidence>
<dbReference type="Gene3D" id="3.90.1570.10">
    <property type="entry name" value="tt1808, chain A"/>
    <property type="match status" value="1"/>
</dbReference>
<dbReference type="InterPro" id="IPR008538">
    <property type="entry name" value="Uma2"/>
</dbReference>
<dbReference type="PANTHER" id="PTHR36558:SF1">
    <property type="entry name" value="RESTRICTION ENDONUCLEASE DOMAIN-CONTAINING PROTEIN-RELATED"/>
    <property type="match status" value="1"/>
</dbReference>
<protein>
    <recommendedName>
        <fullName evidence="1">Putative restriction endonuclease domain-containing protein</fullName>
    </recommendedName>
</protein>
<evidence type="ECO:0000259" key="1">
    <source>
        <dbReference type="Pfam" id="PF05685"/>
    </source>
</evidence>
<evidence type="ECO:0000313" key="2">
    <source>
        <dbReference type="EMBL" id="PPQ35430.1"/>
    </source>
</evidence>
<comment type="caution">
    <text evidence="2">The sequence shown here is derived from an EMBL/GenBank/DDBJ whole genome shotgun (WGS) entry which is preliminary data.</text>
</comment>
<dbReference type="Pfam" id="PF05685">
    <property type="entry name" value="Uma2"/>
    <property type="match status" value="1"/>
</dbReference>
<dbReference type="AlphaFoldDB" id="A0A2S6NK98"/>